<reference evidence="4" key="1">
    <citation type="journal article" date="2019" name="Int. J. Syst. Evol. Microbiol.">
        <title>The Global Catalogue of Microorganisms (GCM) 10K type strain sequencing project: providing services to taxonomists for standard genome sequencing and annotation.</title>
        <authorList>
            <consortium name="The Broad Institute Genomics Platform"/>
            <consortium name="The Broad Institute Genome Sequencing Center for Infectious Disease"/>
            <person name="Wu L."/>
            <person name="Ma J."/>
        </authorList>
    </citation>
    <scope>NUCLEOTIDE SEQUENCE [LARGE SCALE GENOMIC DNA]</scope>
    <source>
        <strain evidence="4">KCTC 42986</strain>
    </source>
</reference>
<gene>
    <name evidence="3" type="ORF">ACFOFO_23230</name>
</gene>
<dbReference type="InterPro" id="IPR036086">
    <property type="entry name" value="ParB/Sulfiredoxin_sf"/>
</dbReference>
<dbReference type="InterPro" id="IPR037972">
    <property type="entry name" value="RepB_N"/>
</dbReference>
<dbReference type="RefSeq" id="WP_390329799.1">
    <property type="nucleotide sequence ID" value="NZ_JBHRTP010000091.1"/>
</dbReference>
<evidence type="ECO:0000313" key="4">
    <source>
        <dbReference type="Proteomes" id="UP001595530"/>
    </source>
</evidence>
<proteinExistence type="inferred from homology"/>
<organism evidence="3 4">
    <name type="scientific">Undibacterium arcticum</name>
    <dbReference type="NCBI Taxonomy" id="1762892"/>
    <lineage>
        <taxon>Bacteria</taxon>
        <taxon>Pseudomonadati</taxon>
        <taxon>Pseudomonadota</taxon>
        <taxon>Betaproteobacteria</taxon>
        <taxon>Burkholderiales</taxon>
        <taxon>Oxalobacteraceae</taxon>
        <taxon>Undibacterium</taxon>
    </lineage>
</organism>
<evidence type="ECO:0000313" key="3">
    <source>
        <dbReference type="EMBL" id="MFC3110830.1"/>
    </source>
</evidence>
<feature type="domain" description="ParB-like N-terminal" evidence="2">
    <location>
        <begin position="72"/>
        <end position="166"/>
    </location>
</feature>
<dbReference type="Pfam" id="PF02195">
    <property type="entry name" value="ParB_N"/>
    <property type="match status" value="1"/>
</dbReference>
<sequence>MSIKGRLTSKTEGLFLASKVDGTTTTPAAPTAALRTGPGQMLMVNSLMKESNEKVSLLEARLLEFEGILPVRLIDTDKIAASKWANRISDSFTSADFLALKEEITQAGGNVQPIKVRPLVGVADRYEIVFGHRRHRACLEAGLPVLCLIEAVSDQELFKEMDRENRDRLDLSPWEQGRMYRHALSEGLFGSLGELAKEVGIDKGNLSKALRLAALPDDVVNAFPSPLDLQFRWAKLLNDVMQNRPDDVLARAKDLAESKPHKHSSKEVLDILVGSPAKAISEQPVVVGGKSLATICIDGDKVAVQFSKGSLSPEKTKQLHSLVKEFLQKK</sequence>
<dbReference type="NCBIfam" id="TIGR00180">
    <property type="entry name" value="parB_part"/>
    <property type="match status" value="1"/>
</dbReference>
<dbReference type="Proteomes" id="UP001595530">
    <property type="component" value="Unassembled WGS sequence"/>
</dbReference>
<dbReference type="SUPFAM" id="SSF109709">
    <property type="entry name" value="KorB DNA-binding domain-like"/>
    <property type="match status" value="1"/>
</dbReference>
<evidence type="ECO:0000259" key="2">
    <source>
        <dbReference type="SMART" id="SM00470"/>
    </source>
</evidence>
<accession>A0ABV7FA90</accession>
<dbReference type="InterPro" id="IPR040873">
    <property type="entry name" value="SoPB_HTH"/>
</dbReference>
<keyword evidence="4" id="KW-1185">Reference proteome</keyword>
<dbReference type="InterPro" id="IPR004437">
    <property type="entry name" value="ParB/RepB/Spo0J"/>
</dbReference>
<evidence type="ECO:0000256" key="1">
    <source>
        <dbReference type="ARBA" id="ARBA00006295"/>
    </source>
</evidence>
<dbReference type="SUPFAM" id="SSF110849">
    <property type="entry name" value="ParB/Sulfiredoxin"/>
    <property type="match status" value="1"/>
</dbReference>
<dbReference type="Gene3D" id="3.90.1530.30">
    <property type="match status" value="1"/>
</dbReference>
<dbReference type="Pfam" id="PF18090">
    <property type="entry name" value="SoPB_HTH"/>
    <property type="match status" value="1"/>
</dbReference>
<dbReference type="InterPro" id="IPR050336">
    <property type="entry name" value="Chromosome_partition/occlusion"/>
</dbReference>
<comment type="caution">
    <text evidence="3">The sequence shown here is derived from an EMBL/GenBank/DDBJ whole genome shotgun (WGS) entry which is preliminary data.</text>
</comment>
<dbReference type="PANTHER" id="PTHR33375">
    <property type="entry name" value="CHROMOSOME-PARTITIONING PROTEIN PARB-RELATED"/>
    <property type="match status" value="1"/>
</dbReference>
<name>A0ABV7FA90_9BURK</name>
<protein>
    <submittedName>
        <fullName evidence="3">ParB/RepB/Spo0J family partition protein</fullName>
    </submittedName>
</protein>
<dbReference type="PANTHER" id="PTHR33375:SF1">
    <property type="entry name" value="CHROMOSOME-PARTITIONING PROTEIN PARB-RELATED"/>
    <property type="match status" value="1"/>
</dbReference>
<dbReference type="SMART" id="SM00470">
    <property type="entry name" value="ParB"/>
    <property type="match status" value="1"/>
</dbReference>
<dbReference type="EMBL" id="JBHRTP010000091">
    <property type="protein sequence ID" value="MFC3110830.1"/>
    <property type="molecule type" value="Genomic_DNA"/>
</dbReference>
<dbReference type="CDD" id="cd16405">
    <property type="entry name" value="RepB_like_N"/>
    <property type="match status" value="1"/>
</dbReference>
<comment type="similarity">
    <text evidence="1">Belongs to the ParB family.</text>
</comment>
<dbReference type="InterPro" id="IPR003115">
    <property type="entry name" value="ParB_N"/>
</dbReference>
<dbReference type="Gene3D" id="1.10.10.2830">
    <property type="match status" value="1"/>
</dbReference>